<feature type="coiled-coil region" evidence="1">
    <location>
        <begin position="57"/>
        <end position="84"/>
    </location>
</feature>
<evidence type="ECO:0000313" key="4">
    <source>
        <dbReference type="EMBL" id="PFX27764.1"/>
    </source>
</evidence>
<feature type="region of interest" description="Disordered" evidence="2">
    <location>
        <begin position="1"/>
        <end position="20"/>
    </location>
</feature>
<name>A0A2B4SAR7_STYPI</name>
<gene>
    <name evidence="4" type="ORF">AWC38_SpisGene7510</name>
</gene>
<accession>A0A2B4SAR7</accession>
<proteinExistence type="predicted"/>
<dbReference type="InterPro" id="IPR048365">
    <property type="entry name" value="TNP-like_RNaseH_N"/>
</dbReference>
<reference evidence="5" key="1">
    <citation type="journal article" date="2017" name="bioRxiv">
        <title>Comparative analysis of the genomes of Stylophora pistillata and Acropora digitifera provides evidence for extensive differences between species of corals.</title>
        <authorList>
            <person name="Voolstra C.R."/>
            <person name="Li Y."/>
            <person name="Liew Y.J."/>
            <person name="Baumgarten S."/>
            <person name="Zoccola D."/>
            <person name="Flot J.-F."/>
            <person name="Tambutte S."/>
            <person name="Allemand D."/>
            <person name="Aranda M."/>
        </authorList>
    </citation>
    <scope>NUCLEOTIDE SEQUENCE [LARGE SCALE GENOMIC DNA]</scope>
</reference>
<keyword evidence="1" id="KW-0175">Coiled coil</keyword>
<evidence type="ECO:0000256" key="1">
    <source>
        <dbReference type="SAM" id="Coils"/>
    </source>
</evidence>
<dbReference type="EMBL" id="LSMT01000096">
    <property type="protein sequence ID" value="PFX27764.1"/>
    <property type="molecule type" value="Genomic_DNA"/>
</dbReference>
<evidence type="ECO:0000313" key="5">
    <source>
        <dbReference type="Proteomes" id="UP000225706"/>
    </source>
</evidence>
<feature type="compositionally biased region" description="Basic and acidic residues" evidence="2">
    <location>
        <begin position="1"/>
        <end position="14"/>
    </location>
</feature>
<feature type="domain" description="Transposable element P transposase-like RNase H" evidence="3">
    <location>
        <begin position="175"/>
        <end position="312"/>
    </location>
</feature>
<evidence type="ECO:0000259" key="3">
    <source>
        <dbReference type="Pfam" id="PF21787"/>
    </source>
</evidence>
<protein>
    <recommendedName>
        <fullName evidence="3">Transposable element P transposase-like RNase H domain-containing protein</fullName>
    </recommendedName>
</protein>
<evidence type="ECO:0000256" key="2">
    <source>
        <dbReference type="SAM" id="MobiDB-lite"/>
    </source>
</evidence>
<comment type="caution">
    <text evidence="4">The sequence shown here is derived from an EMBL/GenBank/DDBJ whole genome shotgun (WGS) entry which is preliminary data.</text>
</comment>
<dbReference type="Proteomes" id="UP000225706">
    <property type="component" value="Unassembled WGS sequence"/>
</dbReference>
<dbReference type="OrthoDB" id="5972980at2759"/>
<organism evidence="4 5">
    <name type="scientific">Stylophora pistillata</name>
    <name type="common">Smooth cauliflower coral</name>
    <dbReference type="NCBI Taxonomy" id="50429"/>
    <lineage>
        <taxon>Eukaryota</taxon>
        <taxon>Metazoa</taxon>
        <taxon>Cnidaria</taxon>
        <taxon>Anthozoa</taxon>
        <taxon>Hexacorallia</taxon>
        <taxon>Scleractinia</taxon>
        <taxon>Astrocoeniina</taxon>
        <taxon>Pocilloporidae</taxon>
        <taxon>Stylophora</taxon>
    </lineage>
</organism>
<dbReference type="Pfam" id="PF21787">
    <property type="entry name" value="TNP-like_RNaseH_N"/>
    <property type="match status" value="1"/>
</dbReference>
<sequence>MQHRRGDTNPRRGDMNQSEYLISTSSCRKAKERRQSRPAHVNAPISKTDPERIKLTLQGQRLRCAELERQLNEMRVELEKTNIEVDHELSNDFSKILNSANDAEITPFMKLFWEQQKKLFSSSSKGVRYHPMIIRFCLSLAAKSPSCYEELRTSKVLILLSQRRLKDYRNAIRPQRGFNDKVIEQLKSLTNSYFDVQRYVVLLFDEMKVQSNLVLDKDTGELIGFTDLGDLYLNFAVLDKTDEIATHALAFIVRGVSTQLKFCLAHFSTNGVTASQLMPIFWEAVFILETFCNLWVICTTSDGASPNRRFYRLHKSMDGDADTDVCYRTMLYLVRFIHESHHFLL</sequence>
<keyword evidence="5" id="KW-1185">Reference proteome</keyword>
<dbReference type="AlphaFoldDB" id="A0A2B4SAR7"/>